<feature type="domain" description="Phosphomannose isomerase type I catalytic" evidence="5">
    <location>
        <begin position="16"/>
        <end position="107"/>
    </location>
</feature>
<name>A0AAU7UEB3_9DEIO</name>
<feature type="binding site" evidence="3">
    <location>
        <position position="116"/>
    </location>
    <ligand>
        <name>Zn(2+)</name>
        <dbReference type="ChEBI" id="CHEBI:29105"/>
    </ligand>
</feature>
<feature type="binding site" evidence="3">
    <location>
        <position position="174"/>
    </location>
    <ligand>
        <name>Zn(2+)</name>
        <dbReference type="ChEBI" id="CHEBI:29105"/>
    </ligand>
</feature>
<dbReference type="KEGG" id="dsc:ABOD76_11660"/>
<dbReference type="EMBL" id="CP158299">
    <property type="protein sequence ID" value="XBV86932.1"/>
    <property type="molecule type" value="Genomic_DNA"/>
</dbReference>
<dbReference type="GO" id="GO:0008270">
    <property type="term" value="F:zinc ion binding"/>
    <property type="evidence" value="ECO:0007669"/>
    <property type="project" value="InterPro"/>
</dbReference>
<dbReference type="CDD" id="cd07010">
    <property type="entry name" value="cupin_PMI_type_I_N_bac"/>
    <property type="match status" value="1"/>
</dbReference>
<dbReference type="RefSeq" id="WP_350245024.1">
    <property type="nucleotide sequence ID" value="NZ_CP158299.1"/>
</dbReference>
<evidence type="ECO:0000259" key="5">
    <source>
        <dbReference type="Pfam" id="PF20511"/>
    </source>
</evidence>
<dbReference type="Pfam" id="PF20511">
    <property type="entry name" value="PMI_typeI_cat"/>
    <property type="match status" value="1"/>
</dbReference>
<feature type="active site" evidence="4">
    <location>
        <position position="194"/>
    </location>
</feature>
<dbReference type="PRINTS" id="PR00714">
    <property type="entry name" value="MAN6PISMRASE"/>
</dbReference>
<dbReference type="InterPro" id="IPR014710">
    <property type="entry name" value="RmlC-like_jellyroll"/>
</dbReference>
<dbReference type="Gene3D" id="2.60.120.10">
    <property type="entry name" value="Jelly Rolls"/>
    <property type="match status" value="2"/>
</dbReference>
<gene>
    <name evidence="6" type="ORF">ABOD76_11660</name>
</gene>
<protein>
    <submittedName>
        <fullName evidence="6">Type I phosphomannose isomerase catalytic subunit</fullName>
    </submittedName>
</protein>
<keyword evidence="6" id="KW-0413">Isomerase</keyword>
<dbReference type="InterPro" id="IPR014628">
    <property type="entry name" value="Man6P_isomerase_Firm_short"/>
</dbReference>
<proteinExistence type="predicted"/>
<dbReference type="GO" id="GO:0005975">
    <property type="term" value="P:carbohydrate metabolic process"/>
    <property type="evidence" value="ECO:0007669"/>
    <property type="project" value="InterPro"/>
</dbReference>
<dbReference type="AlphaFoldDB" id="A0AAU7UEB3"/>
<dbReference type="GO" id="GO:0004476">
    <property type="term" value="F:mannose-6-phosphate isomerase activity"/>
    <property type="evidence" value="ECO:0007669"/>
    <property type="project" value="InterPro"/>
</dbReference>
<organism evidence="6">
    <name type="scientific">Deinococcus sonorensis KR-87</name>
    <dbReference type="NCBI Taxonomy" id="694439"/>
    <lineage>
        <taxon>Bacteria</taxon>
        <taxon>Thermotogati</taxon>
        <taxon>Deinococcota</taxon>
        <taxon>Deinococci</taxon>
        <taxon>Deinococcales</taxon>
        <taxon>Deinococcaceae</taxon>
        <taxon>Deinococcus</taxon>
    </lineage>
</organism>
<evidence type="ECO:0000256" key="3">
    <source>
        <dbReference type="PIRSR" id="PIRSR036894-1"/>
    </source>
</evidence>
<sequence>MTHSPLSQQLLPLVPEYKERVWGGQRLQPHTPPIGEAWIAGEDSRVAAGPLAGQTLHQLVQAAPQALLGEHLAGRYTRFPLLIKLLDCADWLSVQVHPNDEQARQLVGEGQFGKTEAWHFLEVEPGAEIIVGVQAGTTPAQLAAAIRGGEVLDVSARQAVQAGDTVYIPAGTLHALGPGMLLYEVQQSSDTTYRVYDWDRPANAGRALHLEESVAVTDAGQQGDVRGVGQTGGQGELVRSPYFVLEGLHLNAAQAADTGGRSPHLLTVTEGEVQVQRGEERVRLRRYDTLLVAASAGGYRLEADQPARLLRASVPEA</sequence>
<dbReference type="InterPro" id="IPR016305">
    <property type="entry name" value="Mannose-6-P_Isomerase"/>
</dbReference>
<evidence type="ECO:0000256" key="1">
    <source>
        <dbReference type="ARBA" id="ARBA00022723"/>
    </source>
</evidence>
<evidence type="ECO:0000256" key="2">
    <source>
        <dbReference type="ARBA" id="ARBA00022833"/>
    </source>
</evidence>
<evidence type="ECO:0000313" key="6">
    <source>
        <dbReference type="EMBL" id="XBV86932.1"/>
    </source>
</evidence>
<reference evidence="6" key="1">
    <citation type="submission" date="2024-06" db="EMBL/GenBank/DDBJ databases">
        <title>Draft Genome Sequence of Deinococcus sonorensis Type Strain KR-87, a Biofilm Producing Representative of the Genus Deinococcus.</title>
        <authorList>
            <person name="Boren L.S."/>
            <person name="Grosso R.A."/>
            <person name="Hugenberg-Cox A.N."/>
            <person name="Hill J.T.E."/>
            <person name="Albert C.M."/>
            <person name="Tuohy J.M."/>
        </authorList>
    </citation>
    <scope>NUCLEOTIDE SEQUENCE</scope>
    <source>
        <strain evidence="6">KR-87</strain>
    </source>
</reference>
<dbReference type="InterPro" id="IPR051804">
    <property type="entry name" value="Carb_Metab_Reg_Kinase/Isom"/>
</dbReference>
<keyword evidence="1 3" id="KW-0479">Metal-binding</keyword>
<dbReference type="SUPFAM" id="SSF51182">
    <property type="entry name" value="RmlC-like cupins"/>
    <property type="match status" value="1"/>
</dbReference>
<evidence type="ECO:0000256" key="4">
    <source>
        <dbReference type="PIRSR" id="PIRSR036894-2"/>
    </source>
</evidence>
<feature type="binding site" evidence="3">
    <location>
        <position position="97"/>
    </location>
    <ligand>
        <name>Zn(2+)</name>
        <dbReference type="ChEBI" id="CHEBI:29105"/>
    </ligand>
</feature>
<dbReference type="PIRSF" id="PIRSF036894">
    <property type="entry name" value="PMI_Firm_short"/>
    <property type="match status" value="1"/>
</dbReference>
<dbReference type="InterPro" id="IPR011051">
    <property type="entry name" value="RmlC_Cupin_sf"/>
</dbReference>
<dbReference type="PANTHER" id="PTHR42742:SF3">
    <property type="entry name" value="FRUCTOKINASE"/>
    <property type="match status" value="1"/>
</dbReference>
<dbReference type="PANTHER" id="PTHR42742">
    <property type="entry name" value="TRANSCRIPTIONAL REPRESSOR MPRA"/>
    <property type="match status" value="1"/>
</dbReference>
<dbReference type="GO" id="GO:0009298">
    <property type="term" value="P:GDP-mannose biosynthetic process"/>
    <property type="evidence" value="ECO:0007669"/>
    <property type="project" value="InterPro"/>
</dbReference>
<comment type="cofactor">
    <cofactor evidence="3">
        <name>Zn(2+)</name>
        <dbReference type="ChEBI" id="CHEBI:29105"/>
    </cofactor>
    <text evidence="3">Binds 1 zinc ion per subunit.</text>
</comment>
<dbReference type="InterPro" id="IPR046457">
    <property type="entry name" value="PMI_typeI_cat"/>
</dbReference>
<keyword evidence="2 3" id="KW-0862">Zinc</keyword>
<accession>A0AAU7UEB3</accession>